<dbReference type="Pfam" id="PF18563">
    <property type="entry name" value="TubC_N"/>
    <property type="match status" value="1"/>
</dbReference>
<dbReference type="Gene3D" id="3.30.559.10">
    <property type="entry name" value="Chloramphenicol acetyltransferase-like domain"/>
    <property type="match status" value="1"/>
</dbReference>
<dbReference type="RefSeq" id="WP_202011913.1">
    <property type="nucleotide sequence ID" value="NZ_JAERRB010000005.1"/>
</dbReference>
<dbReference type="Gene3D" id="1.10.10.1830">
    <property type="entry name" value="Non-ribosomal peptide synthase, adenylation domain"/>
    <property type="match status" value="1"/>
</dbReference>
<dbReference type="PANTHER" id="PTHR45527">
    <property type="entry name" value="NONRIBOSOMAL PEPTIDE SYNTHETASE"/>
    <property type="match status" value="1"/>
</dbReference>
<name>A0ABS1KWI8_9BACT</name>
<dbReference type="EMBL" id="JAERRB010000005">
    <property type="protein sequence ID" value="MBL0743047.1"/>
    <property type="molecule type" value="Genomic_DNA"/>
</dbReference>
<sequence>MHAETNETMDVENDVRTALLENLKAINVSIRVKDGQLVISGAKENLTPELMHLLKANKAAMVTYFSERHTTPQTIQPIEDQEYYNTSNHQRVDWNFATKRGRGEDLFKMTIVKNVSVDIDVLKRVFIHIIKSHEALRTNFFTLDGELKLKIHDYDAQRYGVEVFDWRQQNDPGGAAKECIDKETARMIDLEKECLFKMQVHHVDDESCLIAVFAEHIVFDLASIDFLMNEFFEIYNAFVAWSDVPTTREQIQLKDFVAWKNDAMAHYDHKAYWEERHLDNSFEFDFNKLYARFSERHVEKLAHKHFHTFFVGEDLIAKLRVLAVQRHVSLFGLVTSTFIIFLSRIFEQRNVLTSILFMDRDRLELENMVGNCTEYIFLFNRIDPDNSVTDAVVGLCHNFLESTKFKYPWEADGSWPFCNKNIFKINYLATEASKQNHILDFTPRHVSQVSSPERMLANSYLEIKEYANGLSLECRSYQYYYAPGMIEALFEQYIKFLHATTRNPTTRIIDLLV</sequence>
<dbReference type="InterPro" id="IPR041464">
    <property type="entry name" value="TubC_N"/>
</dbReference>
<dbReference type="InterPro" id="IPR023213">
    <property type="entry name" value="CAT-like_dom_sf"/>
</dbReference>
<evidence type="ECO:0000313" key="3">
    <source>
        <dbReference type="EMBL" id="MBL0743047.1"/>
    </source>
</evidence>
<evidence type="ECO:0000259" key="1">
    <source>
        <dbReference type="Pfam" id="PF00668"/>
    </source>
</evidence>
<keyword evidence="4" id="KW-1185">Reference proteome</keyword>
<dbReference type="SUPFAM" id="SSF52777">
    <property type="entry name" value="CoA-dependent acyltransferases"/>
    <property type="match status" value="2"/>
</dbReference>
<dbReference type="InterPro" id="IPR001242">
    <property type="entry name" value="Condensation_dom"/>
</dbReference>
<accession>A0ABS1KWI8</accession>
<organism evidence="3 4">
    <name type="scientific">Chryseolinea lacunae</name>
    <dbReference type="NCBI Taxonomy" id="2801331"/>
    <lineage>
        <taxon>Bacteria</taxon>
        <taxon>Pseudomonadati</taxon>
        <taxon>Bacteroidota</taxon>
        <taxon>Cytophagia</taxon>
        <taxon>Cytophagales</taxon>
        <taxon>Fulvivirgaceae</taxon>
        <taxon>Chryseolinea</taxon>
    </lineage>
</organism>
<dbReference type="Pfam" id="PF00668">
    <property type="entry name" value="Condensation"/>
    <property type="match status" value="1"/>
</dbReference>
<dbReference type="Gene3D" id="3.30.559.30">
    <property type="entry name" value="Nonribosomal peptide synthetase, condensation domain"/>
    <property type="match status" value="1"/>
</dbReference>
<evidence type="ECO:0000259" key="2">
    <source>
        <dbReference type="Pfam" id="PF18563"/>
    </source>
</evidence>
<comment type="caution">
    <text evidence="3">The sequence shown here is derived from an EMBL/GenBank/DDBJ whole genome shotgun (WGS) entry which is preliminary data.</text>
</comment>
<dbReference type="PANTHER" id="PTHR45527:SF1">
    <property type="entry name" value="FATTY ACID SYNTHASE"/>
    <property type="match status" value="1"/>
</dbReference>
<feature type="domain" description="TubC N-terminal docking" evidence="2">
    <location>
        <begin position="18"/>
        <end position="67"/>
    </location>
</feature>
<protein>
    <recommendedName>
        <fullName evidence="5">Condensation domain-containing protein</fullName>
    </recommendedName>
</protein>
<feature type="domain" description="Condensation" evidence="1">
    <location>
        <begin position="83"/>
        <end position="508"/>
    </location>
</feature>
<proteinExistence type="predicted"/>
<evidence type="ECO:0000313" key="4">
    <source>
        <dbReference type="Proteomes" id="UP000613030"/>
    </source>
</evidence>
<dbReference type="Proteomes" id="UP000613030">
    <property type="component" value="Unassembled WGS sequence"/>
</dbReference>
<evidence type="ECO:0008006" key="5">
    <source>
        <dbReference type="Google" id="ProtNLM"/>
    </source>
</evidence>
<reference evidence="3 4" key="1">
    <citation type="submission" date="2021-01" db="EMBL/GenBank/DDBJ databases">
        <title>Chryseolinea sp. Jin1 Genome sequencing and assembly.</title>
        <authorList>
            <person name="Kim I."/>
        </authorList>
    </citation>
    <scope>NUCLEOTIDE SEQUENCE [LARGE SCALE GENOMIC DNA]</scope>
    <source>
        <strain evidence="3 4">Jin1</strain>
    </source>
</reference>
<gene>
    <name evidence="3" type="ORF">JI741_17590</name>
</gene>
<dbReference type="InterPro" id="IPR044894">
    <property type="entry name" value="TubC_N_sf"/>
</dbReference>